<dbReference type="Gene3D" id="3.30.310.10">
    <property type="entry name" value="TATA-Binding Protein"/>
    <property type="match status" value="1"/>
</dbReference>
<name>A0A1G4IHZ6_TRYEQ</name>
<keyword evidence="3 6" id="KW-0813">Transport</keyword>
<evidence type="ECO:0000256" key="5">
    <source>
        <dbReference type="ARBA" id="ARBA00023136"/>
    </source>
</evidence>
<dbReference type="Pfam" id="PF01602">
    <property type="entry name" value="Adaptin_N"/>
    <property type="match status" value="1"/>
</dbReference>
<dbReference type="EMBL" id="CZPT02001790">
    <property type="protein sequence ID" value="SCU72110.1"/>
    <property type="molecule type" value="Genomic_DNA"/>
</dbReference>
<keyword evidence="5 6" id="KW-0472">Membrane</keyword>
<dbReference type="SMART" id="SM01020">
    <property type="entry name" value="B2-adapt-app_C"/>
    <property type="match status" value="1"/>
</dbReference>
<comment type="similarity">
    <text evidence="2 6">Belongs to the adaptor complexes large subunit family.</text>
</comment>
<dbReference type="Gene3D" id="1.25.10.10">
    <property type="entry name" value="Leucine-rich Repeat Variant"/>
    <property type="match status" value="1"/>
</dbReference>
<dbReference type="Proteomes" id="UP000195570">
    <property type="component" value="Unassembled WGS sequence"/>
</dbReference>
<gene>
    <name evidence="9" type="ORF">TEOVI_000368600</name>
</gene>
<dbReference type="InterPro" id="IPR016024">
    <property type="entry name" value="ARM-type_fold"/>
</dbReference>
<dbReference type="InterPro" id="IPR016342">
    <property type="entry name" value="AP_complex_bsu_1_2_4"/>
</dbReference>
<evidence type="ECO:0000256" key="2">
    <source>
        <dbReference type="ARBA" id="ARBA00006613"/>
    </source>
</evidence>
<dbReference type="GeneID" id="92377626"/>
<keyword evidence="4 6" id="KW-0653">Protein transport</keyword>
<proteinExistence type="inferred from homology"/>
<comment type="subcellular location">
    <subcellularLocation>
        <location evidence="1">Endomembrane system</location>
    </subcellularLocation>
</comment>
<feature type="compositionally biased region" description="Acidic residues" evidence="7">
    <location>
        <begin position="603"/>
        <end position="620"/>
    </location>
</feature>
<evidence type="ECO:0000256" key="1">
    <source>
        <dbReference type="ARBA" id="ARBA00004308"/>
    </source>
</evidence>
<dbReference type="GO" id="GO:0030131">
    <property type="term" value="C:clathrin adaptor complex"/>
    <property type="evidence" value="ECO:0007669"/>
    <property type="project" value="InterPro"/>
</dbReference>
<dbReference type="AlphaFoldDB" id="A0A1G4IHZ6"/>
<dbReference type="GO" id="GO:0016192">
    <property type="term" value="P:vesicle-mediated transport"/>
    <property type="evidence" value="ECO:0007669"/>
    <property type="project" value="InterPro"/>
</dbReference>
<keyword evidence="10" id="KW-1185">Reference proteome</keyword>
<dbReference type="SUPFAM" id="SSF48371">
    <property type="entry name" value="ARM repeat"/>
    <property type="match status" value="1"/>
</dbReference>
<dbReference type="VEuPathDB" id="TriTrypDB:TEOVI_000368600"/>
<dbReference type="InterPro" id="IPR015151">
    <property type="entry name" value="B-adaptin_app_sub_C"/>
</dbReference>
<sequence>METSCASAEVRNELSKLLQRFQDPEVQFDPIQKRGVISKVIGYMTMGVDTSCLFPHLTLACETTDFVTKKLVYLYLSNHAEKNPEVALLCINTLIKECKEQSPIVRGLALRSLSSLRLPQLFEYLFPVLKTAFTDPSPYVRKTACTCALRVFRASPAEFRRHQFLNNILKALQDSDALVCGNALAVLLEVSREAEANGCTEGVLHVTKPLLYQLLNIMKRVSEYHRVQIISLIHKYVPQDESEMYDIMNLLDEHLQTRNSGTVLSVCKALFHLTQNHPAMYSEVLSRLKAPLLTLVSSCTGTEAVYPVLCHIKLLLQHEPRLFQDAYKSFYCRNGDPTYTKTVKMDILSMLVTPTSVGDILNEFVAYAHERGSSAVSCAAIEAIGRIPLKLPAMVEDVTKHLVTFLESSVEYVRNTSITVMKGVLQNRRYIPTVQLFLEKLMESYREMDVVEPESSVALVWLLGEYGEHIEEAPYILEEMCNDSLLKRPAEFLRQFLTSSITLFFKRPPEMQRVLGRMFQLLANDFTHPDVHDQVRLYYRLLRENPEVASYVICAPKSDIIEFAEERNAELKDKLFDEFNTLSVVYFRPSEEFVRDSAPRTGDDDDDKTEDEEQEDDPTHDEDGNKTTHEGIAGHNVSTLPNVSHPHLESNFSLSVDASMELHEFEHRWISLGDSVVTTANMQLRLRSVPDMEMFEDALDVCGVVMLTAGPHNDGDRCFLYAQEEGAMGAYFLLEVCLSRNGMVNVKVKSDSAHMQQFLQHFHKIMDQF</sequence>
<dbReference type="InterPro" id="IPR012295">
    <property type="entry name" value="TBP_dom_sf"/>
</dbReference>
<evidence type="ECO:0000256" key="6">
    <source>
        <dbReference type="PIRNR" id="PIRNR002291"/>
    </source>
</evidence>
<organism evidence="9 10">
    <name type="scientific">Trypanosoma equiperdum</name>
    <dbReference type="NCBI Taxonomy" id="5694"/>
    <lineage>
        <taxon>Eukaryota</taxon>
        <taxon>Discoba</taxon>
        <taxon>Euglenozoa</taxon>
        <taxon>Kinetoplastea</taxon>
        <taxon>Metakinetoplastina</taxon>
        <taxon>Trypanosomatida</taxon>
        <taxon>Trypanosomatidae</taxon>
        <taxon>Trypanosoma</taxon>
    </lineage>
</organism>
<dbReference type="InterPro" id="IPR026739">
    <property type="entry name" value="AP_beta"/>
</dbReference>
<protein>
    <recommendedName>
        <fullName evidence="6">AP complex subunit beta</fullName>
    </recommendedName>
</protein>
<dbReference type="PANTHER" id="PTHR11134">
    <property type="entry name" value="ADAPTOR COMPLEX SUBUNIT BETA FAMILY MEMBER"/>
    <property type="match status" value="1"/>
</dbReference>
<dbReference type="GO" id="GO:0030276">
    <property type="term" value="F:clathrin binding"/>
    <property type="evidence" value="ECO:0007669"/>
    <property type="project" value="InterPro"/>
</dbReference>
<accession>A0A1G4IHZ6</accession>
<feature type="domain" description="Beta-adaptin appendage C-terminal subdomain" evidence="8">
    <location>
        <begin position="654"/>
        <end position="767"/>
    </location>
</feature>
<dbReference type="InterPro" id="IPR002553">
    <property type="entry name" value="Clathrin/coatomer_adapt-like_N"/>
</dbReference>
<evidence type="ECO:0000256" key="3">
    <source>
        <dbReference type="ARBA" id="ARBA00022448"/>
    </source>
</evidence>
<dbReference type="GO" id="GO:0012505">
    <property type="term" value="C:endomembrane system"/>
    <property type="evidence" value="ECO:0007669"/>
    <property type="project" value="UniProtKB-SubCell"/>
</dbReference>
<evidence type="ECO:0000259" key="8">
    <source>
        <dbReference type="SMART" id="SM01020"/>
    </source>
</evidence>
<feature type="region of interest" description="Disordered" evidence="7">
    <location>
        <begin position="595"/>
        <end position="640"/>
    </location>
</feature>
<comment type="caution">
    <text evidence="9">The sequence shown here is derived from an EMBL/GenBank/DDBJ whole genome shotgun (WGS) entry which is preliminary data.</text>
</comment>
<dbReference type="Pfam" id="PF09066">
    <property type="entry name" value="B2-adapt-app_C"/>
    <property type="match status" value="1"/>
</dbReference>
<evidence type="ECO:0000256" key="4">
    <source>
        <dbReference type="ARBA" id="ARBA00022927"/>
    </source>
</evidence>
<dbReference type="PIRSF" id="PIRSF002291">
    <property type="entry name" value="AP_complex_beta"/>
    <property type="match status" value="1"/>
</dbReference>
<dbReference type="InterPro" id="IPR011989">
    <property type="entry name" value="ARM-like"/>
</dbReference>
<reference evidence="9" key="1">
    <citation type="submission" date="2016-09" db="EMBL/GenBank/DDBJ databases">
        <authorList>
            <person name="Hebert L."/>
            <person name="Moumen B."/>
        </authorList>
    </citation>
    <scope>NUCLEOTIDE SEQUENCE [LARGE SCALE GENOMIC DNA]</scope>
    <source>
        <strain evidence="9">OVI</strain>
    </source>
</reference>
<dbReference type="GO" id="GO:0006886">
    <property type="term" value="P:intracellular protein transport"/>
    <property type="evidence" value="ECO:0007669"/>
    <property type="project" value="InterPro"/>
</dbReference>
<evidence type="ECO:0000256" key="7">
    <source>
        <dbReference type="SAM" id="MobiDB-lite"/>
    </source>
</evidence>
<evidence type="ECO:0000313" key="10">
    <source>
        <dbReference type="Proteomes" id="UP000195570"/>
    </source>
</evidence>
<evidence type="ECO:0000313" key="9">
    <source>
        <dbReference type="EMBL" id="SCU72110.1"/>
    </source>
</evidence>
<dbReference type="RefSeq" id="XP_067082659.1">
    <property type="nucleotide sequence ID" value="XM_067226558.1"/>
</dbReference>